<dbReference type="Proteomes" id="UP000015102">
    <property type="component" value="Unassembled WGS sequence"/>
</dbReference>
<name>T1GUW3_MEGSC</name>
<keyword evidence="2" id="KW-1185">Reference proteome</keyword>
<protein>
    <recommendedName>
        <fullName evidence="3">Endonuclease/exonuclease/phosphatase domain-containing protein</fullName>
    </recommendedName>
</protein>
<dbReference type="EMBL" id="CAQQ02089379">
    <property type="status" value="NOT_ANNOTATED_CDS"/>
    <property type="molecule type" value="Genomic_DNA"/>
</dbReference>
<dbReference type="EnsemblMetazoa" id="MESCA007535-RA">
    <property type="protein sequence ID" value="MESCA007535-PA"/>
    <property type="gene ID" value="MESCA007535"/>
</dbReference>
<reference evidence="2" key="1">
    <citation type="submission" date="2013-02" db="EMBL/GenBank/DDBJ databases">
        <authorList>
            <person name="Hughes D."/>
        </authorList>
    </citation>
    <scope>NUCLEOTIDE SEQUENCE</scope>
    <source>
        <strain>Durham</strain>
        <strain evidence="2">NC isolate 2 -- Noor lab</strain>
    </source>
</reference>
<dbReference type="AlphaFoldDB" id="T1GUW3"/>
<organism evidence="1 2">
    <name type="scientific">Megaselia scalaris</name>
    <name type="common">Humpbacked fly</name>
    <name type="synonym">Phora scalaris</name>
    <dbReference type="NCBI Taxonomy" id="36166"/>
    <lineage>
        <taxon>Eukaryota</taxon>
        <taxon>Metazoa</taxon>
        <taxon>Ecdysozoa</taxon>
        <taxon>Arthropoda</taxon>
        <taxon>Hexapoda</taxon>
        <taxon>Insecta</taxon>
        <taxon>Pterygota</taxon>
        <taxon>Neoptera</taxon>
        <taxon>Endopterygota</taxon>
        <taxon>Diptera</taxon>
        <taxon>Brachycera</taxon>
        <taxon>Muscomorpha</taxon>
        <taxon>Platypezoidea</taxon>
        <taxon>Phoridae</taxon>
        <taxon>Megaseliini</taxon>
        <taxon>Megaselia</taxon>
    </lineage>
</organism>
<dbReference type="SUPFAM" id="SSF56219">
    <property type="entry name" value="DNase I-like"/>
    <property type="match status" value="1"/>
</dbReference>
<accession>T1GUW3</accession>
<evidence type="ECO:0000313" key="2">
    <source>
        <dbReference type="Proteomes" id="UP000015102"/>
    </source>
</evidence>
<proteinExistence type="predicted"/>
<dbReference type="Gene3D" id="3.60.10.10">
    <property type="entry name" value="Endonuclease/exonuclease/phosphatase"/>
    <property type="match status" value="1"/>
</dbReference>
<dbReference type="HOGENOM" id="CLU_978528_0_0_1"/>
<reference evidence="1" key="2">
    <citation type="submission" date="2015-06" db="UniProtKB">
        <authorList>
            <consortium name="EnsemblMetazoa"/>
        </authorList>
    </citation>
    <scope>IDENTIFICATION</scope>
</reference>
<sequence length="285" mass="33397">MHASNTRPKFIYSEHQFPSLVKEKHDDIPRPSQGLYSEQFKSNSKDDLFISNLIKIVHWNAQGISNISKITELNNLLDNLNIDIVLLNETFLKPNHKFYLNNFNILRSDRETMEVELQLVSTTNTPRTYNEIYSYKEANWINFKSFIDEELKHIIIHPNSVSIDTALHKFSSTILLARNKYIPKRQQINKSLEISSNTKLCISERNRIKRKLQRCQNSTEKNVLSSIVRQLNSLIRQNIFNDRNKSWSNMLSKLEPGDNKFWKITKFKRGKSNNNIGTLIVNNCK</sequence>
<evidence type="ECO:0000313" key="1">
    <source>
        <dbReference type="EnsemblMetazoa" id="MESCA007535-PA"/>
    </source>
</evidence>
<dbReference type="InterPro" id="IPR036691">
    <property type="entry name" value="Endo/exonu/phosph_ase_sf"/>
</dbReference>
<evidence type="ECO:0008006" key="3">
    <source>
        <dbReference type="Google" id="ProtNLM"/>
    </source>
</evidence>